<name>A0A6G1FRA2_9PEZI</name>
<gene>
    <name evidence="1 3" type="ORF">P152DRAFT_370813</name>
</gene>
<dbReference type="OrthoDB" id="7464126at2759"/>
<sequence length="128" mass="14389">MSFGFSVGDFIRVFELARDTYHDCRHAPSQFQDAGRGADSLRIVLEGIHAEIRNPSSILHRNERTATDFAMCAKRSRVGGNLSSILSDHSNDEKGVWKDLRSRLISEGIKSRSITENESAIVERIQEL</sequence>
<proteinExistence type="predicted"/>
<evidence type="ECO:0000313" key="1">
    <source>
        <dbReference type="EMBL" id="KAF1808211.1"/>
    </source>
</evidence>
<reference evidence="3" key="3">
    <citation type="submission" date="2025-04" db="UniProtKB">
        <authorList>
            <consortium name="RefSeq"/>
        </authorList>
    </citation>
    <scope>IDENTIFICATION</scope>
    <source>
        <strain evidence="3">CBS 781.70</strain>
    </source>
</reference>
<reference evidence="1 3" key="1">
    <citation type="submission" date="2020-01" db="EMBL/GenBank/DDBJ databases">
        <authorList>
            <consortium name="DOE Joint Genome Institute"/>
            <person name="Haridas S."/>
            <person name="Albert R."/>
            <person name="Binder M."/>
            <person name="Bloem J."/>
            <person name="Labutti K."/>
            <person name="Salamov A."/>
            <person name="Andreopoulos B."/>
            <person name="Baker S.E."/>
            <person name="Barry K."/>
            <person name="Bills G."/>
            <person name="Bluhm B.H."/>
            <person name="Cannon C."/>
            <person name="Castanera R."/>
            <person name="Culley D.E."/>
            <person name="Daum C."/>
            <person name="Ezra D."/>
            <person name="Gonzalez J.B."/>
            <person name="Henrissat B."/>
            <person name="Kuo A."/>
            <person name="Liang C."/>
            <person name="Lipzen A."/>
            <person name="Lutzoni F."/>
            <person name="Magnuson J."/>
            <person name="Mondo S."/>
            <person name="Nolan M."/>
            <person name="Ohm R."/>
            <person name="Pangilinan J."/>
            <person name="Park H.-J."/>
            <person name="Ramirez L."/>
            <person name="Alfaro M."/>
            <person name="Sun H."/>
            <person name="Tritt A."/>
            <person name="Yoshinaga Y."/>
            <person name="Zwiers L.-H."/>
            <person name="Turgeon B.G."/>
            <person name="Goodwin S.B."/>
            <person name="Spatafora J.W."/>
            <person name="Crous P.W."/>
            <person name="Grigoriev I.V."/>
        </authorList>
    </citation>
    <scope>NUCLEOTIDE SEQUENCE</scope>
    <source>
        <strain evidence="1 3">CBS 781.70</strain>
    </source>
</reference>
<reference evidence="3" key="2">
    <citation type="submission" date="2020-04" db="EMBL/GenBank/DDBJ databases">
        <authorList>
            <consortium name="NCBI Genome Project"/>
        </authorList>
    </citation>
    <scope>NUCLEOTIDE SEQUENCE</scope>
    <source>
        <strain evidence="3">CBS 781.70</strain>
    </source>
</reference>
<dbReference type="Proteomes" id="UP000504638">
    <property type="component" value="Unplaced"/>
</dbReference>
<keyword evidence="2" id="KW-1185">Reference proteome</keyword>
<dbReference type="EMBL" id="ML975188">
    <property type="protein sequence ID" value="KAF1808211.1"/>
    <property type="molecule type" value="Genomic_DNA"/>
</dbReference>
<dbReference type="RefSeq" id="XP_033529842.1">
    <property type="nucleotide sequence ID" value="XM_033675512.1"/>
</dbReference>
<evidence type="ECO:0000313" key="3">
    <source>
        <dbReference type="RefSeq" id="XP_033529842.1"/>
    </source>
</evidence>
<feature type="non-terminal residue" evidence="1">
    <location>
        <position position="128"/>
    </location>
</feature>
<organism evidence="1">
    <name type="scientific">Eremomyces bilateralis CBS 781.70</name>
    <dbReference type="NCBI Taxonomy" id="1392243"/>
    <lineage>
        <taxon>Eukaryota</taxon>
        <taxon>Fungi</taxon>
        <taxon>Dikarya</taxon>
        <taxon>Ascomycota</taxon>
        <taxon>Pezizomycotina</taxon>
        <taxon>Dothideomycetes</taxon>
        <taxon>Dothideomycetes incertae sedis</taxon>
        <taxon>Eremomycetales</taxon>
        <taxon>Eremomycetaceae</taxon>
        <taxon>Eremomyces</taxon>
    </lineage>
</organism>
<accession>A0A6G1FRA2</accession>
<evidence type="ECO:0000313" key="2">
    <source>
        <dbReference type="Proteomes" id="UP000504638"/>
    </source>
</evidence>
<protein>
    <submittedName>
        <fullName evidence="1 3">Uncharacterized protein</fullName>
    </submittedName>
</protein>
<dbReference type="AlphaFoldDB" id="A0A6G1FRA2"/>
<dbReference type="GeneID" id="54416082"/>